<proteinExistence type="predicted"/>
<dbReference type="KEGG" id="gaw:V144x_08290"/>
<evidence type="ECO:0008006" key="3">
    <source>
        <dbReference type="Google" id="ProtNLM"/>
    </source>
</evidence>
<reference evidence="1 2" key="1">
    <citation type="submission" date="2019-03" db="EMBL/GenBank/DDBJ databases">
        <title>Deep-cultivation of Planctomycetes and their phenomic and genomic characterization uncovers novel biology.</title>
        <authorList>
            <person name="Wiegand S."/>
            <person name="Jogler M."/>
            <person name="Boedeker C."/>
            <person name="Pinto D."/>
            <person name="Vollmers J."/>
            <person name="Rivas-Marin E."/>
            <person name="Kohn T."/>
            <person name="Peeters S.H."/>
            <person name="Heuer A."/>
            <person name="Rast P."/>
            <person name="Oberbeckmann S."/>
            <person name="Bunk B."/>
            <person name="Jeske O."/>
            <person name="Meyerdierks A."/>
            <person name="Storesund J.E."/>
            <person name="Kallscheuer N."/>
            <person name="Luecker S."/>
            <person name="Lage O.M."/>
            <person name="Pohl T."/>
            <person name="Merkel B.J."/>
            <person name="Hornburger P."/>
            <person name="Mueller R.-W."/>
            <person name="Bruemmer F."/>
            <person name="Labrenz M."/>
            <person name="Spormann A.M."/>
            <person name="Op den Camp H."/>
            <person name="Overmann J."/>
            <person name="Amann R."/>
            <person name="Jetten M.S.M."/>
            <person name="Mascher T."/>
            <person name="Medema M.H."/>
            <person name="Devos D.P."/>
            <person name="Kaster A.-K."/>
            <person name="Ovreas L."/>
            <person name="Rohde M."/>
            <person name="Galperin M.Y."/>
            <person name="Jogler C."/>
        </authorList>
    </citation>
    <scope>NUCLEOTIDE SEQUENCE [LARGE SCALE GENOMIC DNA]</scope>
    <source>
        <strain evidence="1 2">V144</strain>
    </source>
</reference>
<organism evidence="1 2">
    <name type="scientific">Gimesia aquarii</name>
    <dbReference type="NCBI Taxonomy" id="2527964"/>
    <lineage>
        <taxon>Bacteria</taxon>
        <taxon>Pseudomonadati</taxon>
        <taxon>Planctomycetota</taxon>
        <taxon>Planctomycetia</taxon>
        <taxon>Planctomycetales</taxon>
        <taxon>Planctomycetaceae</taxon>
        <taxon>Gimesia</taxon>
    </lineage>
</organism>
<dbReference type="RefSeq" id="WP_144981747.1">
    <property type="nucleotide sequence ID" value="NZ_CP037920.1"/>
</dbReference>
<protein>
    <recommendedName>
        <fullName evidence="3">DUF2262 domain-containing protein</fullName>
    </recommendedName>
</protein>
<evidence type="ECO:0000313" key="2">
    <source>
        <dbReference type="Proteomes" id="UP000318704"/>
    </source>
</evidence>
<accession>A0A517VQV5</accession>
<dbReference type="AlphaFoldDB" id="A0A517VQV5"/>
<gene>
    <name evidence="1" type="ORF">V144x_08290</name>
</gene>
<evidence type="ECO:0000313" key="1">
    <source>
        <dbReference type="EMBL" id="QDT95387.1"/>
    </source>
</evidence>
<dbReference type="Proteomes" id="UP000318704">
    <property type="component" value="Chromosome"/>
</dbReference>
<sequence length="162" mass="18118">MSNKNISHDELQWRDNGNGTGSWEVYVRCDLLGSVKVDIPARNSDGLTPTQEKCLELVRSLSSTMKPELIAALRRYAIEYSGAEPDEDDLSFESESASVPCLEHAETPYVFLYADSPVDDEHGVCFLFRDRDVLCCCHGDESLEFYGWDNTEALEELANAGI</sequence>
<dbReference type="EMBL" id="CP037920">
    <property type="protein sequence ID" value="QDT95387.1"/>
    <property type="molecule type" value="Genomic_DNA"/>
</dbReference>
<name>A0A517VQV5_9PLAN</name>